<feature type="region of interest" description="Disordered" evidence="1">
    <location>
        <begin position="149"/>
        <end position="244"/>
    </location>
</feature>
<accession>A0ABR2Q9E0</accession>
<evidence type="ECO:0000256" key="1">
    <source>
        <dbReference type="SAM" id="MobiDB-lite"/>
    </source>
</evidence>
<protein>
    <submittedName>
        <fullName evidence="2">Uncharacterized protein</fullName>
    </submittedName>
</protein>
<name>A0ABR2Q9E0_9ROSI</name>
<evidence type="ECO:0000313" key="3">
    <source>
        <dbReference type="Proteomes" id="UP001396334"/>
    </source>
</evidence>
<sequence length="573" mass="62277">MKRGSLVLSPEIEERWLTDVDLRQRKDLLMRKAVKAIEVGGSGGLISLWDKNRFVILVSIGSGNHGSCIVQLVRFPMSARKSQSSSCWFAGGVFNTVCLRSECSGYWNPLVTSLIFVLKKQKGLEASSKPTVHQSAQLRVVSLDRGLAAQPSLSNSQNSSSSPAQSSQEPPPSRVDVVNNGHTQQILDNGPGLSQEPSSIGADAINDTHTQQSSDNGLVSPSHSQSRSAHTQHSSMLPCNDNISNGIQQELSGWNSDVAASTSPNSVGNLHSSSSHSTSGTAGVSDEITTPLPGNNAVQETSTLNVHPMVTRNIEIYVLFLYCLAGIRRLQDCHRRSLVEGSGSSHNIVFKLKKTKVDLKLWNPFSGENFDKQITVLKKRIEDIVDLVIAFTRSKVENPPLVQHKLEAITFSLCRIAQKLCFAEIGLECSPGSSSDNVRVSSPASMDISKSLVEDEAINVLCMGNSLKETIYDSRHVGEACISGCRTSINQDVLETIQKVIPEVEIDGVENGTENSIDLEGNAIMNGPTWAATANGHEEALSVGESLIQTRMWIRVLEEPERIYFAWGFKTLS</sequence>
<proteinExistence type="predicted"/>
<keyword evidence="3" id="KW-1185">Reference proteome</keyword>
<feature type="compositionally biased region" description="Low complexity" evidence="1">
    <location>
        <begin position="263"/>
        <end position="285"/>
    </location>
</feature>
<dbReference type="Proteomes" id="UP001396334">
    <property type="component" value="Unassembled WGS sequence"/>
</dbReference>
<feature type="region of interest" description="Disordered" evidence="1">
    <location>
        <begin position="257"/>
        <end position="296"/>
    </location>
</feature>
<feature type="compositionally biased region" description="Low complexity" evidence="1">
    <location>
        <begin position="149"/>
        <end position="168"/>
    </location>
</feature>
<feature type="compositionally biased region" description="Polar residues" evidence="1">
    <location>
        <begin position="207"/>
        <end position="244"/>
    </location>
</feature>
<reference evidence="2 3" key="1">
    <citation type="journal article" date="2024" name="G3 (Bethesda)">
        <title>Genome assembly of Hibiscus sabdariffa L. provides insights into metabolisms of medicinal natural products.</title>
        <authorList>
            <person name="Kim T."/>
        </authorList>
    </citation>
    <scope>NUCLEOTIDE SEQUENCE [LARGE SCALE GENOMIC DNA]</scope>
    <source>
        <strain evidence="2">TK-2024</strain>
        <tissue evidence="2">Old leaves</tissue>
    </source>
</reference>
<organism evidence="2 3">
    <name type="scientific">Hibiscus sabdariffa</name>
    <name type="common">roselle</name>
    <dbReference type="NCBI Taxonomy" id="183260"/>
    <lineage>
        <taxon>Eukaryota</taxon>
        <taxon>Viridiplantae</taxon>
        <taxon>Streptophyta</taxon>
        <taxon>Embryophyta</taxon>
        <taxon>Tracheophyta</taxon>
        <taxon>Spermatophyta</taxon>
        <taxon>Magnoliopsida</taxon>
        <taxon>eudicotyledons</taxon>
        <taxon>Gunneridae</taxon>
        <taxon>Pentapetalae</taxon>
        <taxon>rosids</taxon>
        <taxon>malvids</taxon>
        <taxon>Malvales</taxon>
        <taxon>Malvaceae</taxon>
        <taxon>Malvoideae</taxon>
        <taxon>Hibiscus</taxon>
    </lineage>
</organism>
<evidence type="ECO:0000313" key="2">
    <source>
        <dbReference type="EMBL" id="KAK8997274.1"/>
    </source>
</evidence>
<gene>
    <name evidence="2" type="ORF">V6N11_020757</name>
</gene>
<dbReference type="EMBL" id="JBBPBN010000043">
    <property type="protein sequence ID" value="KAK8997274.1"/>
    <property type="molecule type" value="Genomic_DNA"/>
</dbReference>
<comment type="caution">
    <text evidence="2">The sequence shown here is derived from an EMBL/GenBank/DDBJ whole genome shotgun (WGS) entry which is preliminary data.</text>
</comment>